<dbReference type="Gene3D" id="3.40.50.300">
    <property type="entry name" value="P-loop containing nucleotide triphosphate hydrolases"/>
    <property type="match status" value="1"/>
</dbReference>
<dbReference type="PANTHER" id="PTHR23408">
    <property type="entry name" value="METHYLMALONYL-COA MUTASE"/>
    <property type="match status" value="1"/>
</dbReference>
<reference evidence="3" key="1">
    <citation type="submission" date="2020-04" db="EMBL/GenBank/DDBJ databases">
        <title>Hybrid Assembly of Korean Phytophthora infestans isolates.</title>
        <authorList>
            <person name="Prokchorchik M."/>
            <person name="Lee Y."/>
            <person name="Seo J."/>
            <person name="Cho J.-H."/>
            <person name="Park Y.-E."/>
            <person name="Jang D.-C."/>
            <person name="Im J.-S."/>
            <person name="Choi J.-G."/>
            <person name="Park H.-J."/>
            <person name="Lee G.-B."/>
            <person name="Lee Y.-G."/>
            <person name="Hong S.-Y."/>
            <person name="Cho K."/>
            <person name="Sohn K.H."/>
        </authorList>
    </citation>
    <scope>NUCLEOTIDE SEQUENCE</scope>
    <source>
        <strain evidence="3">KR_1_A1</strain>
        <strain evidence="4">KR_2_A2</strain>
    </source>
</reference>
<protein>
    <submittedName>
        <fullName evidence="3">Methylmalonyl Co-A mutase-associated GTPase MeaB</fullName>
    </submittedName>
</protein>
<dbReference type="EMBL" id="WSZM01000705">
    <property type="protein sequence ID" value="KAF4030224.1"/>
    <property type="molecule type" value="Genomic_DNA"/>
</dbReference>
<organism evidence="3 5">
    <name type="scientific">Phytophthora infestans</name>
    <name type="common">Potato late blight agent</name>
    <name type="synonym">Botrytis infestans</name>
    <dbReference type="NCBI Taxonomy" id="4787"/>
    <lineage>
        <taxon>Eukaryota</taxon>
        <taxon>Sar</taxon>
        <taxon>Stramenopiles</taxon>
        <taxon>Oomycota</taxon>
        <taxon>Peronosporomycetes</taxon>
        <taxon>Peronosporales</taxon>
        <taxon>Peronosporaceae</taxon>
        <taxon>Phytophthora</taxon>
    </lineage>
</organism>
<comment type="caution">
    <text evidence="3">The sequence shown here is derived from an EMBL/GenBank/DDBJ whole genome shotgun (WGS) entry which is preliminary data.</text>
</comment>
<dbReference type="Proteomes" id="UP000704712">
    <property type="component" value="Unassembled WGS sequence"/>
</dbReference>
<evidence type="ECO:0000313" key="4">
    <source>
        <dbReference type="EMBL" id="KAF4136507.1"/>
    </source>
</evidence>
<dbReference type="PANTHER" id="PTHR23408:SF3">
    <property type="entry name" value="METHYLMALONIC ACIDURIA TYPE A PROTEIN, MITOCHONDRIAL"/>
    <property type="match status" value="1"/>
</dbReference>
<keyword evidence="5" id="KW-1185">Reference proteome</keyword>
<dbReference type="SUPFAM" id="SSF52540">
    <property type="entry name" value="P-loop containing nucleoside triphosphate hydrolases"/>
    <property type="match status" value="1"/>
</dbReference>
<dbReference type="InterPro" id="IPR005129">
    <property type="entry name" value="GTPase_ArgK"/>
</dbReference>
<dbReference type="GO" id="GO:0005737">
    <property type="term" value="C:cytoplasm"/>
    <property type="evidence" value="ECO:0007669"/>
    <property type="project" value="TreeGrafter"/>
</dbReference>
<name>A0A833SPY7_PHYIN</name>
<gene>
    <name evidence="3" type="ORF">GN244_ATG18008</name>
    <name evidence="4" type="ORF">GN958_ATG14323</name>
</gene>
<dbReference type="EMBL" id="JAACNO010001937">
    <property type="protein sequence ID" value="KAF4136507.1"/>
    <property type="molecule type" value="Genomic_DNA"/>
</dbReference>
<sequence>MEKLSNDPNAFVRPSPSRGTLGGVAQHTNEVVLLCEAGGYDIILVEGQSEIVIDDTVDTV</sequence>
<evidence type="ECO:0000256" key="1">
    <source>
        <dbReference type="ARBA" id="ARBA00009625"/>
    </source>
</evidence>
<evidence type="ECO:0000256" key="2">
    <source>
        <dbReference type="SAM" id="MobiDB-lite"/>
    </source>
</evidence>
<dbReference type="AlphaFoldDB" id="A0A833SPY7"/>
<proteinExistence type="inferred from homology"/>
<feature type="region of interest" description="Disordered" evidence="2">
    <location>
        <begin position="1"/>
        <end position="23"/>
    </location>
</feature>
<dbReference type="Proteomes" id="UP000602510">
    <property type="component" value="Unassembled WGS sequence"/>
</dbReference>
<evidence type="ECO:0000313" key="5">
    <source>
        <dbReference type="Proteomes" id="UP000602510"/>
    </source>
</evidence>
<accession>A0A833SPY7</accession>
<dbReference type="InterPro" id="IPR027417">
    <property type="entry name" value="P-loop_NTPase"/>
</dbReference>
<dbReference type="GO" id="GO:0005525">
    <property type="term" value="F:GTP binding"/>
    <property type="evidence" value="ECO:0007669"/>
    <property type="project" value="InterPro"/>
</dbReference>
<dbReference type="Pfam" id="PF03308">
    <property type="entry name" value="MeaB"/>
    <property type="match status" value="1"/>
</dbReference>
<dbReference type="GO" id="GO:0003924">
    <property type="term" value="F:GTPase activity"/>
    <property type="evidence" value="ECO:0007669"/>
    <property type="project" value="InterPro"/>
</dbReference>
<evidence type="ECO:0000313" key="3">
    <source>
        <dbReference type="EMBL" id="KAF4030224.1"/>
    </source>
</evidence>
<comment type="similarity">
    <text evidence="1">Belongs to the SIMIBI class G3E GTPase family. ArgK/MeaB subfamily.</text>
</comment>